<sequence>MSFEIEFGTKGGADAARDEHGEYVCPVDDDRRLKTVAFVDDTPDHVRDQLEAGAQTGRAEREEGAGQAELTDGEKNRVGPFVEENNYLKAASVKALLRDNGVSDWEAWYGPELTVDEHRNSVLPKAQQAGGGDRIENEGPDRDAAARAEKAAGEQCDHARDHCEHGDPEACEFLRESCGMDDDEVSALLSDEPRAAEEEISGEALGALGRAWQGYKAGVSRLDQELSDAVDAKANAEQAAAAINAIRANHGQEPMEFERLEELSDELQATGRDAHDAKGHVEEADA</sequence>
<protein>
    <submittedName>
        <fullName evidence="2">Uncharacterized protein</fullName>
    </submittedName>
</protein>
<evidence type="ECO:0000313" key="3">
    <source>
        <dbReference type="Proteomes" id="UP001597111"/>
    </source>
</evidence>
<evidence type="ECO:0000313" key="2">
    <source>
        <dbReference type="EMBL" id="MFD1527372.1"/>
    </source>
</evidence>
<evidence type="ECO:0000256" key="1">
    <source>
        <dbReference type="SAM" id="MobiDB-lite"/>
    </source>
</evidence>
<feature type="region of interest" description="Disordered" evidence="1">
    <location>
        <begin position="263"/>
        <end position="286"/>
    </location>
</feature>
<name>A0ABD6B8X8_9EURY</name>
<accession>A0ABD6B8X8</accession>
<comment type="caution">
    <text evidence="2">The sequence shown here is derived from an EMBL/GenBank/DDBJ whole genome shotgun (WGS) entry which is preliminary data.</text>
</comment>
<dbReference type="EMBL" id="JBHUDH010000187">
    <property type="protein sequence ID" value="MFD1527372.1"/>
    <property type="molecule type" value="Genomic_DNA"/>
</dbReference>
<organism evidence="2 3">
    <name type="scientific">Halolamina salina</name>
    <dbReference type="NCBI Taxonomy" id="1220023"/>
    <lineage>
        <taxon>Archaea</taxon>
        <taxon>Methanobacteriati</taxon>
        <taxon>Methanobacteriota</taxon>
        <taxon>Stenosarchaea group</taxon>
        <taxon>Halobacteria</taxon>
        <taxon>Halobacteriales</taxon>
        <taxon>Haloferacaceae</taxon>
    </lineage>
</organism>
<keyword evidence="3" id="KW-1185">Reference proteome</keyword>
<proteinExistence type="predicted"/>
<feature type="region of interest" description="Disordered" evidence="1">
    <location>
        <begin position="43"/>
        <end position="77"/>
    </location>
</feature>
<dbReference type="AlphaFoldDB" id="A0ABD6B8X8"/>
<dbReference type="Proteomes" id="UP001597111">
    <property type="component" value="Unassembled WGS sequence"/>
</dbReference>
<feature type="compositionally biased region" description="Basic and acidic residues" evidence="1">
    <location>
        <begin position="272"/>
        <end position="286"/>
    </location>
</feature>
<reference evidence="2 3" key="1">
    <citation type="journal article" date="2019" name="Int. J. Syst. Evol. Microbiol.">
        <title>The Global Catalogue of Microorganisms (GCM) 10K type strain sequencing project: providing services to taxonomists for standard genome sequencing and annotation.</title>
        <authorList>
            <consortium name="The Broad Institute Genomics Platform"/>
            <consortium name="The Broad Institute Genome Sequencing Center for Infectious Disease"/>
            <person name="Wu L."/>
            <person name="Ma J."/>
        </authorList>
    </citation>
    <scope>NUCLEOTIDE SEQUENCE [LARGE SCALE GENOMIC DNA]</scope>
    <source>
        <strain evidence="2 3">CGMCC 1.12285</strain>
    </source>
</reference>
<feature type="region of interest" description="Disordered" evidence="1">
    <location>
        <begin position="1"/>
        <end position="20"/>
    </location>
</feature>
<gene>
    <name evidence="2" type="ORF">ACFR9S_13885</name>
</gene>
<dbReference type="RefSeq" id="WP_379730503.1">
    <property type="nucleotide sequence ID" value="NZ_JBHSWZ010000006.1"/>
</dbReference>